<protein>
    <recommendedName>
        <fullName evidence="2">C2 domain-containing protein</fullName>
    </recommendedName>
</protein>
<dbReference type="PROSITE" id="PS50004">
    <property type="entry name" value="C2"/>
    <property type="match status" value="1"/>
</dbReference>
<organism evidence="3 4">
    <name type="scientific">Sphenostylis stenocarpa</name>
    <dbReference type="NCBI Taxonomy" id="92480"/>
    <lineage>
        <taxon>Eukaryota</taxon>
        <taxon>Viridiplantae</taxon>
        <taxon>Streptophyta</taxon>
        <taxon>Embryophyta</taxon>
        <taxon>Tracheophyta</taxon>
        <taxon>Spermatophyta</taxon>
        <taxon>Magnoliopsida</taxon>
        <taxon>eudicotyledons</taxon>
        <taxon>Gunneridae</taxon>
        <taxon>Pentapetalae</taxon>
        <taxon>rosids</taxon>
        <taxon>fabids</taxon>
        <taxon>Fabales</taxon>
        <taxon>Fabaceae</taxon>
        <taxon>Papilionoideae</taxon>
        <taxon>50 kb inversion clade</taxon>
        <taxon>NPAAA clade</taxon>
        <taxon>indigoferoid/millettioid clade</taxon>
        <taxon>Phaseoleae</taxon>
        <taxon>Sphenostylis</taxon>
    </lineage>
</organism>
<gene>
    <name evidence="3" type="ORF">AYBTSS11_LOCUS22569</name>
</gene>
<feature type="region of interest" description="Disordered" evidence="1">
    <location>
        <begin position="136"/>
        <end position="159"/>
    </location>
</feature>
<evidence type="ECO:0000256" key="1">
    <source>
        <dbReference type="SAM" id="MobiDB-lite"/>
    </source>
</evidence>
<dbReference type="PANTHER" id="PTHR32246">
    <property type="entry name" value="INGRESSION PROTEIN FIC1"/>
    <property type="match status" value="1"/>
</dbReference>
<proteinExistence type="predicted"/>
<keyword evidence="4" id="KW-1185">Reference proteome</keyword>
<dbReference type="Pfam" id="PF00168">
    <property type="entry name" value="C2"/>
    <property type="match status" value="1"/>
</dbReference>
<feature type="domain" description="C2" evidence="2">
    <location>
        <begin position="1"/>
        <end position="111"/>
    </location>
</feature>
<dbReference type="Gramene" id="rna-AYBTSS11_LOCUS22569">
    <property type="protein sequence ID" value="CAJ1970584.1"/>
    <property type="gene ID" value="gene-AYBTSS11_LOCUS22569"/>
</dbReference>
<dbReference type="EMBL" id="OY731405">
    <property type="protein sequence ID" value="CAJ1970584.1"/>
    <property type="molecule type" value="Genomic_DNA"/>
</dbReference>
<dbReference type="Proteomes" id="UP001189624">
    <property type="component" value="Chromosome 8"/>
</dbReference>
<dbReference type="InterPro" id="IPR044750">
    <property type="entry name" value="C2_SRC2/BAP"/>
</dbReference>
<dbReference type="SUPFAM" id="SSF49562">
    <property type="entry name" value="C2 domain (Calcium/lipid-binding domain, CaLB)"/>
    <property type="match status" value="1"/>
</dbReference>
<sequence>MASRYELQVRVASARRLKNVNWRHGPNRPYAVVWVDPNNKCSTRVDEDGDTQANWDQTLIIPLPPEPLQDLTLFIDVVHAASEHEDTNPFIGSARLSLLDVGIGECATHAFTLKRSSGRPQGKVEVSATVREPAYRTQGGYCTPPYGVPPPQQPQTASNGEEVLFKLI</sequence>
<dbReference type="InterPro" id="IPR000008">
    <property type="entry name" value="C2_dom"/>
</dbReference>
<dbReference type="AlphaFoldDB" id="A0AA86VU43"/>
<dbReference type="PANTHER" id="PTHR32246:SF20">
    <property type="entry name" value="CALCIUM-DEPENDENT LIPID-BINDING (CALB DOMAIN) FAMILY PROTEIN"/>
    <property type="match status" value="1"/>
</dbReference>
<accession>A0AA86VU43</accession>
<name>A0AA86VU43_9FABA</name>
<evidence type="ECO:0000259" key="2">
    <source>
        <dbReference type="PROSITE" id="PS50004"/>
    </source>
</evidence>
<dbReference type="SMART" id="SM00239">
    <property type="entry name" value="C2"/>
    <property type="match status" value="1"/>
</dbReference>
<reference evidence="3" key="1">
    <citation type="submission" date="2023-10" db="EMBL/GenBank/DDBJ databases">
        <authorList>
            <person name="Domelevo Entfellner J.-B."/>
        </authorList>
    </citation>
    <scope>NUCLEOTIDE SEQUENCE</scope>
</reference>
<dbReference type="InterPro" id="IPR035892">
    <property type="entry name" value="C2_domain_sf"/>
</dbReference>
<dbReference type="GO" id="GO:0006952">
    <property type="term" value="P:defense response"/>
    <property type="evidence" value="ECO:0007669"/>
    <property type="project" value="InterPro"/>
</dbReference>
<evidence type="ECO:0000313" key="4">
    <source>
        <dbReference type="Proteomes" id="UP001189624"/>
    </source>
</evidence>
<dbReference type="CDD" id="cd04051">
    <property type="entry name" value="C2_SRC2_like"/>
    <property type="match status" value="1"/>
</dbReference>
<evidence type="ECO:0000313" key="3">
    <source>
        <dbReference type="EMBL" id="CAJ1970584.1"/>
    </source>
</evidence>
<dbReference type="Gene3D" id="2.60.40.150">
    <property type="entry name" value="C2 domain"/>
    <property type="match status" value="1"/>
</dbReference>